<name>A0A419A231_9RHOB</name>
<organism evidence="1 2">
    <name type="scientific">Paracoccus aestuarii</name>
    <dbReference type="NCBI Taxonomy" id="453842"/>
    <lineage>
        <taxon>Bacteria</taxon>
        <taxon>Pseudomonadati</taxon>
        <taxon>Pseudomonadota</taxon>
        <taxon>Alphaproteobacteria</taxon>
        <taxon>Rhodobacterales</taxon>
        <taxon>Paracoccaceae</taxon>
        <taxon>Paracoccus</taxon>
    </lineage>
</organism>
<reference evidence="1 2" key="1">
    <citation type="submission" date="2018-09" db="EMBL/GenBank/DDBJ databases">
        <title>Paracoccus onubensis nov. sp. a moderate halophilic bacterium isolated from Gruta de las Maravillas (Aracena, Spain).</title>
        <authorList>
            <person name="Jurado V."/>
            <person name="Gutierrez-Patricio S."/>
            <person name="Gonzalez-Pimentel J.L."/>
            <person name="Laiz L."/>
            <person name="Saiz-Jimenez C."/>
        </authorList>
    </citation>
    <scope>NUCLEOTIDE SEQUENCE [LARGE SCALE GENOMIC DNA]</scope>
    <source>
        <strain evidence="1 2">DSM 19484</strain>
    </source>
</reference>
<gene>
    <name evidence="1" type="ORF">D3P06_01515</name>
</gene>
<proteinExistence type="predicted"/>
<protein>
    <submittedName>
        <fullName evidence="1">Uncharacterized protein</fullName>
    </submittedName>
</protein>
<accession>A0A419A231</accession>
<keyword evidence="2" id="KW-1185">Reference proteome</keyword>
<dbReference type="Proteomes" id="UP000285530">
    <property type="component" value="Unassembled WGS sequence"/>
</dbReference>
<dbReference type="AlphaFoldDB" id="A0A419A231"/>
<evidence type="ECO:0000313" key="1">
    <source>
        <dbReference type="EMBL" id="RJL07155.1"/>
    </source>
</evidence>
<sequence length="185" mass="20670">METSMTLTFLDTAKVMASVDRMPDEQMAVLLRRLRLFDAKGLVPVHRQDIGRREGRLDLVGACMARLYSELLDFGLDAETLRGLRTKLDLNDIDKSQTHLATAIDAIRSGGEVTLYVELWQQSDPWKKGLSFRLHGHRAKNTRAANAVKLHEQMKGLKVRLLLPISLNRLLGDFISAFAAADTGA</sequence>
<dbReference type="EMBL" id="QZEV01000003">
    <property type="protein sequence ID" value="RJL07155.1"/>
    <property type="molecule type" value="Genomic_DNA"/>
</dbReference>
<comment type="caution">
    <text evidence="1">The sequence shown here is derived from an EMBL/GenBank/DDBJ whole genome shotgun (WGS) entry which is preliminary data.</text>
</comment>
<evidence type="ECO:0000313" key="2">
    <source>
        <dbReference type="Proteomes" id="UP000285530"/>
    </source>
</evidence>